<accession>A0ABD3UTI6</accession>
<dbReference type="FunFam" id="2.30.42.10:FF:000146">
    <property type="entry name" value="Carboxyl-terminal-processing peptidase 1, chloroplastic"/>
    <property type="match status" value="1"/>
</dbReference>
<name>A0ABD3UTI6_9LAMI</name>
<proteinExistence type="inferred from homology"/>
<feature type="region of interest" description="Disordered" evidence="7">
    <location>
        <begin position="10"/>
        <end position="29"/>
    </location>
</feature>
<evidence type="ECO:0000256" key="3">
    <source>
        <dbReference type="ARBA" id="ARBA00022801"/>
    </source>
</evidence>
<protein>
    <recommendedName>
        <fullName evidence="6">C-terminal processing peptidase</fullName>
        <ecNumber evidence="6">3.4.21.102</ecNumber>
    </recommendedName>
</protein>
<dbReference type="InterPro" id="IPR004447">
    <property type="entry name" value="Peptidase_S41A"/>
</dbReference>
<evidence type="ECO:0000313" key="9">
    <source>
        <dbReference type="EMBL" id="KAL3851448.1"/>
    </source>
</evidence>
<dbReference type="Proteomes" id="UP001634393">
    <property type="component" value="Unassembled WGS sequence"/>
</dbReference>
<dbReference type="EC" id="3.4.21.102" evidence="6"/>
<dbReference type="Pfam" id="PF03572">
    <property type="entry name" value="Peptidase_S41"/>
    <property type="match status" value="1"/>
</dbReference>
<dbReference type="InterPro" id="IPR001478">
    <property type="entry name" value="PDZ"/>
</dbReference>
<comment type="caution">
    <text evidence="9">The sequence shown here is derived from an EMBL/GenBank/DDBJ whole genome shotgun (WGS) entry which is preliminary data.</text>
</comment>
<dbReference type="GO" id="GO:0006508">
    <property type="term" value="P:proteolysis"/>
    <property type="evidence" value="ECO:0007669"/>
    <property type="project" value="UniProtKB-KW"/>
</dbReference>
<comment type="similarity">
    <text evidence="1">Belongs to the peptidase S41A family.</text>
</comment>
<dbReference type="NCBIfam" id="TIGR00225">
    <property type="entry name" value="prc"/>
    <property type="match status" value="1"/>
</dbReference>
<gene>
    <name evidence="9" type="ORF">ACJIZ3_013330</name>
</gene>
<keyword evidence="3" id="KW-0378">Hydrolase</keyword>
<evidence type="ECO:0000256" key="1">
    <source>
        <dbReference type="ARBA" id="ARBA00009179"/>
    </source>
</evidence>
<dbReference type="SUPFAM" id="SSF52096">
    <property type="entry name" value="ClpP/crotonase"/>
    <property type="match status" value="1"/>
</dbReference>
<evidence type="ECO:0000256" key="2">
    <source>
        <dbReference type="ARBA" id="ARBA00022670"/>
    </source>
</evidence>
<dbReference type="CDD" id="cd07560">
    <property type="entry name" value="Peptidase_S41_CPP"/>
    <property type="match status" value="1"/>
</dbReference>
<dbReference type="AlphaFoldDB" id="A0ABD3UTI6"/>
<dbReference type="PANTHER" id="PTHR32060">
    <property type="entry name" value="TAIL-SPECIFIC PROTEASE"/>
    <property type="match status" value="1"/>
</dbReference>
<organism evidence="9 10">
    <name type="scientific">Penstemon smallii</name>
    <dbReference type="NCBI Taxonomy" id="265156"/>
    <lineage>
        <taxon>Eukaryota</taxon>
        <taxon>Viridiplantae</taxon>
        <taxon>Streptophyta</taxon>
        <taxon>Embryophyta</taxon>
        <taxon>Tracheophyta</taxon>
        <taxon>Spermatophyta</taxon>
        <taxon>Magnoliopsida</taxon>
        <taxon>eudicotyledons</taxon>
        <taxon>Gunneridae</taxon>
        <taxon>Pentapetalae</taxon>
        <taxon>asterids</taxon>
        <taxon>lamiids</taxon>
        <taxon>Lamiales</taxon>
        <taxon>Plantaginaceae</taxon>
        <taxon>Cheloneae</taxon>
        <taxon>Penstemon</taxon>
    </lineage>
</organism>
<dbReference type="GO" id="GO:0004252">
    <property type="term" value="F:serine-type endopeptidase activity"/>
    <property type="evidence" value="ECO:0007669"/>
    <property type="project" value="UniProtKB-EC"/>
</dbReference>
<feature type="compositionally biased region" description="Pro residues" evidence="7">
    <location>
        <begin position="12"/>
        <end position="21"/>
    </location>
</feature>
<dbReference type="Gene3D" id="3.30.750.44">
    <property type="match status" value="1"/>
</dbReference>
<evidence type="ECO:0000256" key="7">
    <source>
        <dbReference type="SAM" id="MobiDB-lite"/>
    </source>
</evidence>
<dbReference type="FunFam" id="3.90.226.10:FF:000023">
    <property type="entry name" value="Carboxyl-terminal processing protease"/>
    <property type="match status" value="1"/>
</dbReference>
<evidence type="ECO:0000313" key="10">
    <source>
        <dbReference type="Proteomes" id="UP001634393"/>
    </source>
</evidence>
<keyword evidence="4" id="KW-0720">Serine protease</keyword>
<dbReference type="InterPro" id="IPR036034">
    <property type="entry name" value="PDZ_sf"/>
</dbReference>
<dbReference type="PROSITE" id="PS50106">
    <property type="entry name" value="PDZ"/>
    <property type="match status" value="1"/>
</dbReference>
<reference evidence="9 10" key="1">
    <citation type="submission" date="2024-12" db="EMBL/GenBank/DDBJ databases">
        <title>The unique morphological basis and parallel evolutionary history of personate flowers in Penstemon.</title>
        <authorList>
            <person name="Depatie T.H."/>
            <person name="Wessinger C.A."/>
        </authorList>
    </citation>
    <scope>NUCLEOTIDE SEQUENCE [LARGE SCALE GENOMIC DNA]</scope>
    <source>
        <strain evidence="9">WTNN_2</strain>
        <tissue evidence="9">Leaf</tissue>
    </source>
</reference>
<evidence type="ECO:0000256" key="6">
    <source>
        <dbReference type="ARBA" id="ARBA00066637"/>
    </source>
</evidence>
<dbReference type="Pfam" id="PF17820">
    <property type="entry name" value="PDZ_6"/>
    <property type="match status" value="1"/>
</dbReference>
<evidence type="ECO:0000259" key="8">
    <source>
        <dbReference type="PROSITE" id="PS50106"/>
    </source>
</evidence>
<dbReference type="InterPro" id="IPR041489">
    <property type="entry name" value="PDZ_6"/>
</dbReference>
<dbReference type="SMART" id="SM00245">
    <property type="entry name" value="TSPc"/>
    <property type="match status" value="1"/>
</dbReference>
<evidence type="ECO:0000256" key="4">
    <source>
        <dbReference type="ARBA" id="ARBA00022825"/>
    </source>
</evidence>
<keyword evidence="10" id="KW-1185">Reference proteome</keyword>
<dbReference type="Gene3D" id="2.30.42.10">
    <property type="match status" value="1"/>
</dbReference>
<comment type="catalytic activity">
    <reaction evidence="5">
        <text>The enzyme shows specific recognition of a C-terminal tripeptide, Xaa-Yaa-Zaa, in which Xaa is preferably Ala or Leu, Yaa is preferably Ala or Tyr, and Zaa is preferably Ala, but then cleaves at a variable distance from the C-terminus. A typical cleavage is -Ala-Ala-|-Arg-Ala-Ala-Lys-Glu-Asn-Tyr-Ala-Leu-Ala-Ala.</text>
        <dbReference type="EC" id="3.4.21.102"/>
    </reaction>
</comment>
<sequence>MRLILFCNSPPSLSPPLPPPQSAARSPPLKTPALDNKFPIITQTLSTTLLSVALSLGLFYSYPSNLIALESSTLVKPSPSLIEFSTPKQESNCRDEESYTTTDDDKLKETVTNEEIVEDAWEIVNEGFLDTGRHRWSPDSWLKKKEDILGTPIQTRSRAHDVIRRMLASLGDPYTRFLAPSEFSKMARYDISGIGINLREIEDDSGKMTLKVLGLILDGPAHTAGVRQGDELLSINGVDVKGKSSFEASSLLQGPSETFVNITVKHGNCGPVQSIAIQRQSIAKSPVFYRLDQVKNVSNPVGYVRLREFNALARKDLVTAMRKLQEMGASYFVLDLRDNLGGLVQAGIEIAKLFLNEGETVTYTVGRDPLYVKNIVAETKPLFTAPTIVLVNKNTASASEIVATALHDNCRAVLVGERTYGKGLIQSVFELNDGSGMVVTIGKYVTPNHVDINGNGVEPDFHNIPAWNEVTGYLSKCHKSQAS</sequence>
<evidence type="ECO:0000256" key="5">
    <source>
        <dbReference type="ARBA" id="ARBA00051784"/>
    </source>
</evidence>
<dbReference type="Gene3D" id="3.90.226.10">
    <property type="entry name" value="2-enoyl-CoA Hydratase, Chain A, domain 1"/>
    <property type="match status" value="1"/>
</dbReference>
<dbReference type="SUPFAM" id="SSF50156">
    <property type="entry name" value="PDZ domain-like"/>
    <property type="match status" value="1"/>
</dbReference>
<dbReference type="InterPro" id="IPR029045">
    <property type="entry name" value="ClpP/crotonase-like_dom_sf"/>
</dbReference>
<dbReference type="PANTHER" id="PTHR32060:SF31">
    <property type="entry name" value="CARBOXYL-TERMINAL-PROCESSING PEPTIDASE 1, CHLOROPLASTIC"/>
    <property type="match status" value="1"/>
</dbReference>
<dbReference type="InterPro" id="IPR005151">
    <property type="entry name" value="Tail-specific_protease"/>
</dbReference>
<feature type="domain" description="PDZ" evidence="8">
    <location>
        <begin position="183"/>
        <end position="253"/>
    </location>
</feature>
<dbReference type="EMBL" id="JBJXBP010000001">
    <property type="protein sequence ID" value="KAL3851448.1"/>
    <property type="molecule type" value="Genomic_DNA"/>
</dbReference>
<keyword evidence="2" id="KW-0645">Protease</keyword>
<dbReference type="CDD" id="cd06782">
    <property type="entry name" value="cpPDZ_CPP-like"/>
    <property type="match status" value="1"/>
</dbReference>
<dbReference type="SMART" id="SM00228">
    <property type="entry name" value="PDZ"/>
    <property type="match status" value="1"/>
</dbReference>